<evidence type="ECO:0000259" key="1">
    <source>
        <dbReference type="Pfam" id="PF03372"/>
    </source>
</evidence>
<dbReference type="GO" id="GO:0003824">
    <property type="term" value="F:catalytic activity"/>
    <property type="evidence" value="ECO:0007669"/>
    <property type="project" value="InterPro"/>
</dbReference>
<feature type="domain" description="Endonuclease/exonuclease/phosphatase" evidence="1">
    <location>
        <begin position="22"/>
        <end position="173"/>
    </location>
</feature>
<dbReference type="InterPro" id="IPR005135">
    <property type="entry name" value="Endo/exonuclease/phosphatase"/>
</dbReference>
<dbReference type="PANTHER" id="PTHR33776:SF4">
    <property type="entry name" value="ENDONUCLEASE_EXONUCLEASE_PHOSPHATASE DOMAIN-CONTAINING PROTEIN"/>
    <property type="match status" value="1"/>
</dbReference>
<organism evidence="2">
    <name type="scientific">Rhipicephalus microplus</name>
    <name type="common">Cattle tick</name>
    <name type="synonym">Boophilus microplus</name>
    <dbReference type="NCBI Taxonomy" id="6941"/>
    <lineage>
        <taxon>Eukaryota</taxon>
        <taxon>Metazoa</taxon>
        <taxon>Ecdysozoa</taxon>
        <taxon>Arthropoda</taxon>
        <taxon>Chelicerata</taxon>
        <taxon>Arachnida</taxon>
        <taxon>Acari</taxon>
        <taxon>Parasitiformes</taxon>
        <taxon>Ixodida</taxon>
        <taxon>Ixodoidea</taxon>
        <taxon>Ixodidae</taxon>
        <taxon>Rhipicephalinae</taxon>
        <taxon>Rhipicephalus</taxon>
        <taxon>Boophilus</taxon>
    </lineage>
</organism>
<sequence length="184" mass="21055">MSFSAEEFISFLSDNQRSLVHFNARSLRRNHDNINSFIHSTRHSFSFICISETWLSDVDANLYGFTSYKSEYCHRASDNYGGSAIFISSGINYIRRLDLHITIPYCESVWIEIEQPQVTHNQKNLILACIYRSPSSSFIQFLSALETVLNTLSMENKNVLLVGDININLLDSHSRTTSAYNARP</sequence>
<dbReference type="Pfam" id="PF03372">
    <property type="entry name" value="Exo_endo_phos"/>
    <property type="match status" value="1"/>
</dbReference>
<reference evidence="2" key="1">
    <citation type="submission" date="2019-09" db="EMBL/GenBank/DDBJ databases">
        <title>Organ-specific transcriptomic study of the physiology of the cattle tick, Rhipicephalus microplus.</title>
        <authorList>
            <person name="Tirloni L."/>
            <person name="Braz G."/>
            <person name="Gandara A.C.P."/>
            <person name="Sabadin G.A."/>
            <person name="da Silva R.M."/>
            <person name="Guizzo M.G."/>
            <person name="Machado J.A."/>
            <person name="Costa E.P."/>
            <person name="Gomes H.F."/>
            <person name="Moraes J."/>
            <person name="Mota M.B.S."/>
            <person name="Mesquita R.D."/>
            <person name="Alvarenga P.H."/>
            <person name="Alves F."/>
            <person name="Seixas A."/>
            <person name="da Fonseca R.N."/>
            <person name="Fogaca A."/>
            <person name="Logullo C."/>
            <person name="Tanaka A."/>
            <person name="Daffre S."/>
            <person name="Termignoni C."/>
            <person name="Vaz I.S.Jr."/>
            <person name="Oliveira P.L."/>
            <person name="Ribeiro J.M."/>
        </authorList>
    </citation>
    <scope>NUCLEOTIDE SEQUENCE</scope>
    <source>
        <strain evidence="2">Porto Alegre</strain>
    </source>
</reference>
<dbReference type="PANTHER" id="PTHR33776">
    <property type="entry name" value="ENDO/EXONUCLEASE/PHOSPHATASE DOMAIN-CONTAINING PROTEIN"/>
    <property type="match status" value="1"/>
</dbReference>
<dbReference type="InterPro" id="IPR036691">
    <property type="entry name" value="Endo/exonu/phosph_ase_sf"/>
</dbReference>
<evidence type="ECO:0000313" key="2">
    <source>
        <dbReference type="EMBL" id="NOV33863.1"/>
    </source>
</evidence>
<dbReference type="AlphaFoldDB" id="A0A6M2CJV1"/>
<dbReference type="SUPFAM" id="SSF56219">
    <property type="entry name" value="DNase I-like"/>
    <property type="match status" value="1"/>
</dbReference>
<protein>
    <submittedName>
        <fullName evidence="2">Putative tick transposon</fullName>
    </submittedName>
</protein>
<proteinExistence type="predicted"/>
<dbReference type="Gene3D" id="3.60.10.10">
    <property type="entry name" value="Endonuclease/exonuclease/phosphatase"/>
    <property type="match status" value="1"/>
</dbReference>
<name>A0A6M2CJV1_RHIMP</name>
<dbReference type="EMBL" id="GHWJ01001126">
    <property type="protein sequence ID" value="NOV33863.1"/>
    <property type="molecule type" value="Transcribed_RNA"/>
</dbReference>
<accession>A0A6M2CJV1</accession>